<dbReference type="GO" id="GO:0009225">
    <property type="term" value="P:nucleotide-sugar metabolic process"/>
    <property type="evidence" value="ECO:0007669"/>
    <property type="project" value="TreeGrafter"/>
</dbReference>
<reference evidence="2 3" key="1">
    <citation type="submission" date="2007-10" db="EMBL/GenBank/DDBJ databases">
        <title>Complete sequence of Desulfococcus oleovorans Hxd3.</title>
        <authorList>
            <consortium name="US DOE Joint Genome Institute"/>
            <person name="Copeland A."/>
            <person name="Lucas S."/>
            <person name="Lapidus A."/>
            <person name="Barry K."/>
            <person name="Glavina del Rio T."/>
            <person name="Dalin E."/>
            <person name="Tice H."/>
            <person name="Pitluck S."/>
            <person name="Kiss H."/>
            <person name="Brettin T."/>
            <person name="Bruce D."/>
            <person name="Detter J.C."/>
            <person name="Han C."/>
            <person name="Schmutz J."/>
            <person name="Larimer F."/>
            <person name="Land M."/>
            <person name="Hauser L."/>
            <person name="Kyrpides N."/>
            <person name="Kim E."/>
            <person name="Wawrik B."/>
            <person name="Richardson P."/>
        </authorList>
    </citation>
    <scope>NUCLEOTIDE SEQUENCE [LARGE SCALE GENOMIC DNA]</scope>
    <source>
        <strain evidence="3">DSM 6200 / JCM 39069 / Hxd3</strain>
    </source>
</reference>
<organism evidence="2 3">
    <name type="scientific">Desulfosudis oleivorans (strain DSM 6200 / JCM 39069 / Hxd3)</name>
    <name type="common">Desulfococcus oleovorans</name>
    <dbReference type="NCBI Taxonomy" id="96561"/>
    <lineage>
        <taxon>Bacteria</taxon>
        <taxon>Pseudomonadati</taxon>
        <taxon>Thermodesulfobacteriota</taxon>
        <taxon>Desulfobacteria</taxon>
        <taxon>Desulfobacterales</taxon>
        <taxon>Desulfosudaceae</taxon>
        <taxon>Desulfosudis</taxon>
    </lineage>
</organism>
<dbReference type="PANTHER" id="PTHR12837">
    <property type="entry name" value="POLY ADP-RIBOSE GLYCOHYDROLASE"/>
    <property type="match status" value="1"/>
</dbReference>
<keyword evidence="3" id="KW-1185">Reference proteome</keyword>
<dbReference type="STRING" id="96561.Dole_2719"/>
<proteinExistence type="predicted"/>
<evidence type="ECO:0000313" key="3">
    <source>
        <dbReference type="Proteomes" id="UP000008561"/>
    </source>
</evidence>
<dbReference type="AlphaFoldDB" id="A8ZXE3"/>
<dbReference type="eggNOG" id="ENOG5030G7R">
    <property type="taxonomic scope" value="Bacteria"/>
</dbReference>
<accession>A8ZXE3</accession>
<dbReference type="OrthoDB" id="581512at2"/>
<dbReference type="GO" id="GO:0004649">
    <property type="term" value="F:poly(ADP-ribose) glycohydrolase activity"/>
    <property type="evidence" value="ECO:0007669"/>
    <property type="project" value="InterPro"/>
</dbReference>
<dbReference type="KEGG" id="dol:Dole_2719"/>
<sequence length="319" mass="35150">MNLISLDKKIFQTDLLIKEYPPKWGHPNKQAVFDLICSANCEFKGQVEYTRWLAAQIPGSVEALAMPRIQAERFTYPLSSNDTDVDWHMNFADRHLFIAYDSSLLAQDELQVLEHPVLGSLREALDDMGYCPETVNEEGSPTPVTISGVQRCCAVDTRHGLYGNAFAVAAKEDVLNATRLINPPSISNILAMAAPEYGMGDYGMNDMAYVLTAAYTGYTAARQESHHLKASSPNTIIHTGFWGCGAFGGNRTIMTILQTLAADLAGVGLVFYAFNPEGVSLVKDALKKYQRIREIKSSVDDILDALIAERFQWGVSDGN</sequence>
<dbReference type="Proteomes" id="UP000008561">
    <property type="component" value="Chromosome"/>
</dbReference>
<dbReference type="GO" id="GO:0005737">
    <property type="term" value="C:cytoplasm"/>
    <property type="evidence" value="ECO:0007669"/>
    <property type="project" value="TreeGrafter"/>
</dbReference>
<protein>
    <recommendedName>
        <fullName evidence="1">PARG catalytic Macro domain-containing protein</fullName>
    </recommendedName>
</protein>
<dbReference type="InterPro" id="IPR007724">
    <property type="entry name" value="Poly_GlycHdrlase"/>
</dbReference>
<dbReference type="HOGENOM" id="CLU_073600_0_0_7"/>
<dbReference type="Pfam" id="PF05028">
    <property type="entry name" value="PARG_cat_C"/>
    <property type="match status" value="1"/>
</dbReference>
<dbReference type="RefSeq" id="WP_012176133.1">
    <property type="nucleotide sequence ID" value="NC_009943.1"/>
</dbReference>
<dbReference type="EMBL" id="CP000859">
    <property type="protein sequence ID" value="ABW68522.1"/>
    <property type="molecule type" value="Genomic_DNA"/>
</dbReference>
<name>A8ZXE3_DESOH</name>
<dbReference type="GO" id="GO:1990966">
    <property type="term" value="P:ATP generation from poly-ADP-D-ribose"/>
    <property type="evidence" value="ECO:0007669"/>
    <property type="project" value="TreeGrafter"/>
</dbReference>
<dbReference type="GO" id="GO:0006282">
    <property type="term" value="P:regulation of DNA repair"/>
    <property type="evidence" value="ECO:0007669"/>
    <property type="project" value="InterPro"/>
</dbReference>
<evidence type="ECO:0000313" key="2">
    <source>
        <dbReference type="EMBL" id="ABW68522.1"/>
    </source>
</evidence>
<feature type="domain" description="PARG catalytic Macro" evidence="1">
    <location>
        <begin position="145"/>
        <end position="277"/>
    </location>
</feature>
<dbReference type="InterPro" id="IPR046372">
    <property type="entry name" value="PARG_cat_C"/>
</dbReference>
<gene>
    <name evidence="2" type="ordered locus">Dole_2719</name>
</gene>
<evidence type="ECO:0000259" key="1">
    <source>
        <dbReference type="Pfam" id="PF05028"/>
    </source>
</evidence>
<dbReference type="GO" id="GO:0005975">
    <property type="term" value="P:carbohydrate metabolic process"/>
    <property type="evidence" value="ECO:0007669"/>
    <property type="project" value="InterPro"/>
</dbReference>
<dbReference type="PANTHER" id="PTHR12837:SF0">
    <property type="entry name" value="POLY(ADP-RIBOSE) GLYCOHYDROLASE"/>
    <property type="match status" value="1"/>
</dbReference>